<evidence type="ECO:0000256" key="1">
    <source>
        <dbReference type="ARBA" id="ARBA00012528"/>
    </source>
</evidence>
<accession>A0A2U1V2H6</accession>
<dbReference type="Proteomes" id="UP000245048">
    <property type="component" value="Unassembled WGS sequence"/>
</dbReference>
<feature type="domain" description="GGDEF" evidence="4">
    <location>
        <begin position="248"/>
        <end position="375"/>
    </location>
</feature>
<dbReference type="OrthoDB" id="9812260at2"/>
<comment type="caution">
    <text evidence="5">The sequence shown here is derived from an EMBL/GenBank/DDBJ whole genome shotgun (WGS) entry which is preliminary data.</text>
</comment>
<dbReference type="GO" id="GO:0005886">
    <property type="term" value="C:plasma membrane"/>
    <property type="evidence" value="ECO:0007669"/>
    <property type="project" value="TreeGrafter"/>
</dbReference>
<keyword evidence="6" id="KW-1185">Reference proteome</keyword>
<sequence length="375" mass="39466">MFPLPDVSTVRLCSLLLSIAFTAVFLVLWRGRGEDDHLLHWALSSALYTAVLLGFQLFTDTLPPWPGSLLFASLVGSNLLLISGARVFEGPRPFAAWMLLPLLGCALAYSAPFWLAAWGLPLPMPQAGRICGTLGLLAGVCLVGWVLLRGGGAGWRGRRIAGLAMLGYVPGYVVAILLEFDGAARLNAAALLPMLSDQLLLAVLYLGLLSMPGERAQQTLREAALRDPLTGAWNRAGLEAQRPGLVMAGAALILIDIDHFKSINDRHGHAAGDAVLASLAARAAALAAEQGGWLARLGGDEFVAVLPHASAEEGQLLARRMRGAVAAGGPGLPPYTVSLGLTMVAPGEAGLEHAMARADDRLYQAKALGRDQLAL</sequence>
<dbReference type="Pfam" id="PF00990">
    <property type="entry name" value="GGDEF"/>
    <property type="match status" value="1"/>
</dbReference>
<keyword evidence="3" id="KW-0812">Transmembrane</keyword>
<dbReference type="EC" id="2.7.7.65" evidence="1"/>
<dbReference type="AlphaFoldDB" id="A0A2U1V2H6"/>
<dbReference type="GO" id="GO:0043709">
    <property type="term" value="P:cell adhesion involved in single-species biofilm formation"/>
    <property type="evidence" value="ECO:0007669"/>
    <property type="project" value="TreeGrafter"/>
</dbReference>
<feature type="transmembrane region" description="Helical" evidence="3">
    <location>
        <begin position="12"/>
        <end position="31"/>
    </location>
</feature>
<dbReference type="SUPFAM" id="SSF55073">
    <property type="entry name" value="Nucleotide cyclase"/>
    <property type="match status" value="1"/>
</dbReference>
<keyword evidence="3" id="KW-0472">Membrane</keyword>
<evidence type="ECO:0000259" key="4">
    <source>
        <dbReference type="PROSITE" id="PS50887"/>
    </source>
</evidence>
<keyword evidence="3" id="KW-1133">Transmembrane helix</keyword>
<dbReference type="SMART" id="SM00267">
    <property type="entry name" value="GGDEF"/>
    <property type="match status" value="1"/>
</dbReference>
<dbReference type="InterPro" id="IPR000160">
    <property type="entry name" value="GGDEF_dom"/>
</dbReference>
<comment type="catalytic activity">
    <reaction evidence="2">
        <text>2 GTP = 3',3'-c-di-GMP + 2 diphosphate</text>
        <dbReference type="Rhea" id="RHEA:24898"/>
        <dbReference type="ChEBI" id="CHEBI:33019"/>
        <dbReference type="ChEBI" id="CHEBI:37565"/>
        <dbReference type="ChEBI" id="CHEBI:58805"/>
        <dbReference type="EC" id="2.7.7.65"/>
    </reaction>
</comment>
<name>A0A2U1V2H6_9PROT</name>
<feature type="transmembrane region" description="Helical" evidence="3">
    <location>
        <begin position="160"/>
        <end position="178"/>
    </location>
</feature>
<proteinExistence type="predicted"/>
<feature type="transmembrane region" description="Helical" evidence="3">
    <location>
        <begin position="64"/>
        <end position="82"/>
    </location>
</feature>
<reference evidence="6" key="1">
    <citation type="submission" date="2017-10" db="EMBL/GenBank/DDBJ databases">
        <authorList>
            <person name="Toshchakov S.V."/>
            <person name="Goeva M.A."/>
        </authorList>
    </citation>
    <scope>NUCLEOTIDE SEQUENCE [LARGE SCALE GENOMIC DNA]</scope>
    <source>
        <strain evidence="6">JR1/69-1-13</strain>
    </source>
</reference>
<protein>
    <recommendedName>
        <fullName evidence="1">diguanylate cyclase</fullName>
        <ecNumber evidence="1">2.7.7.65</ecNumber>
    </recommendedName>
</protein>
<gene>
    <name evidence="5" type="ORF">CR165_14115</name>
</gene>
<dbReference type="EMBL" id="PDOA01000009">
    <property type="protein sequence ID" value="PWC28084.1"/>
    <property type="molecule type" value="Genomic_DNA"/>
</dbReference>
<feature type="transmembrane region" description="Helical" evidence="3">
    <location>
        <begin position="94"/>
        <end position="115"/>
    </location>
</feature>
<evidence type="ECO:0000256" key="3">
    <source>
        <dbReference type="SAM" id="Phobius"/>
    </source>
</evidence>
<feature type="transmembrane region" description="Helical" evidence="3">
    <location>
        <begin position="190"/>
        <end position="211"/>
    </location>
</feature>
<dbReference type="PANTHER" id="PTHR45138">
    <property type="entry name" value="REGULATORY COMPONENTS OF SENSORY TRANSDUCTION SYSTEM"/>
    <property type="match status" value="1"/>
</dbReference>
<dbReference type="Gene3D" id="3.30.70.270">
    <property type="match status" value="1"/>
</dbReference>
<dbReference type="CDD" id="cd01949">
    <property type="entry name" value="GGDEF"/>
    <property type="match status" value="1"/>
</dbReference>
<feature type="transmembrane region" description="Helical" evidence="3">
    <location>
        <begin position="127"/>
        <end position="148"/>
    </location>
</feature>
<evidence type="ECO:0000313" key="6">
    <source>
        <dbReference type="Proteomes" id="UP000245048"/>
    </source>
</evidence>
<evidence type="ECO:0000256" key="2">
    <source>
        <dbReference type="ARBA" id="ARBA00034247"/>
    </source>
</evidence>
<dbReference type="GO" id="GO:1902201">
    <property type="term" value="P:negative regulation of bacterial-type flagellum-dependent cell motility"/>
    <property type="evidence" value="ECO:0007669"/>
    <property type="project" value="TreeGrafter"/>
</dbReference>
<dbReference type="InterPro" id="IPR029787">
    <property type="entry name" value="Nucleotide_cyclase"/>
</dbReference>
<dbReference type="PROSITE" id="PS50887">
    <property type="entry name" value="GGDEF"/>
    <property type="match status" value="1"/>
</dbReference>
<feature type="transmembrane region" description="Helical" evidence="3">
    <location>
        <begin position="38"/>
        <end position="58"/>
    </location>
</feature>
<organism evidence="5 6">
    <name type="scientific">Teichococcus aestuarii</name>
    <dbReference type="NCBI Taxonomy" id="568898"/>
    <lineage>
        <taxon>Bacteria</taxon>
        <taxon>Pseudomonadati</taxon>
        <taxon>Pseudomonadota</taxon>
        <taxon>Alphaproteobacteria</taxon>
        <taxon>Acetobacterales</taxon>
        <taxon>Roseomonadaceae</taxon>
        <taxon>Roseomonas</taxon>
    </lineage>
</organism>
<evidence type="ECO:0000313" key="5">
    <source>
        <dbReference type="EMBL" id="PWC28084.1"/>
    </source>
</evidence>
<dbReference type="InterPro" id="IPR050469">
    <property type="entry name" value="Diguanylate_Cyclase"/>
</dbReference>
<dbReference type="PANTHER" id="PTHR45138:SF9">
    <property type="entry name" value="DIGUANYLATE CYCLASE DGCM-RELATED"/>
    <property type="match status" value="1"/>
</dbReference>
<dbReference type="InterPro" id="IPR043128">
    <property type="entry name" value="Rev_trsase/Diguanyl_cyclase"/>
</dbReference>
<dbReference type="NCBIfam" id="TIGR00254">
    <property type="entry name" value="GGDEF"/>
    <property type="match status" value="1"/>
</dbReference>
<dbReference type="RefSeq" id="WP_109517651.1">
    <property type="nucleotide sequence ID" value="NZ_PDOA01000009.1"/>
</dbReference>
<dbReference type="GO" id="GO:0052621">
    <property type="term" value="F:diguanylate cyclase activity"/>
    <property type="evidence" value="ECO:0007669"/>
    <property type="project" value="UniProtKB-EC"/>
</dbReference>